<comment type="caution">
    <text evidence="8">The sequence shown here is derived from an EMBL/GenBank/DDBJ whole genome shotgun (WGS) entry which is preliminary data.</text>
</comment>
<evidence type="ECO:0000256" key="3">
    <source>
        <dbReference type="ARBA" id="ARBA00022475"/>
    </source>
</evidence>
<proteinExistence type="inferred from homology"/>
<dbReference type="EMBL" id="JAUFPN010000192">
    <property type="protein sequence ID" value="MDN3567405.1"/>
    <property type="molecule type" value="Genomic_DNA"/>
</dbReference>
<evidence type="ECO:0000256" key="7">
    <source>
        <dbReference type="SAM" id="Phobius"/>
    </source>
</evidence>
<evidence type="ECO:0000313" key="9">
    <source>
        <dbReference type="Proteomes" id="UP001529369"/>
    </source>
</evidence>
<dbReference type="Pfam" id="PF01899">
    <property type="entry name" value="MNHE"/>
    <property type="match status" value="1"/>
</dbReference>
<reference evidence="9" key="1">
    <citation type="journal article" date="2019" name="Int. J. Syst. Evol. Microbiol.">
        <title>The Global Catalogue of Microorganisms (GCM) 10K type strain sequencing project: providing services to taxonomists for standard genome sequencing and annotation.</title>
        <authorList>
            <consortium name="The Broad Institute Genomics Platform"/>
            <consortium name="The Broad Institute Genome Sequencing Center for Infectious Disease"/>
            <person name="Wu L."/>
            <person name="Ma J."/>
        </authorList>
    </citation>
    <scope>NUCLEOTIDE SEQUENCE [LARGE SCALE GENOMIC DNA]</scope>
    <source>
        <strain evidence="9">CECT 7131</strain>
    </source>
</reference>
<evidence type="ECO:0000256" key="1">
    <source>
        <dbReference type="ARBA" id="ARBA00004651"/>
    </source>
</evidence>
<keyword evidence="6 7" id="KW-0472">Membrane</keyword>
<evidence type="ECO:0000256" key="6">
    <source>
        <dbReference type="ARBA" id="ARBA00023136"/>
    </source>
</evidence>
<comment type="similarity">
    <text evidence="2">Belongs to the CPA3 antiporters (TC 2.A.63) subunit E family.</text>
</comment>
<evidence type="ECO:0000256" key="5">
    <source>
        <dbReference type="ARBA" id="ARBA00022989"/>
    </source>
</evidence>
<evidence type="ECO:0000256" key="4">
    <source>
        <dbReference type="ARBA" id="ARBA00022692"/>
    </source>
</evidence>
<gene>
    <name evidence="8" type="ORF">QWZ14_23745</name>
</gene>
<name>A0ABT8ACF2_9PROT</name>
<evidence type="ECO:0000313" key="8">
    <source>
        <dbReference type="EMBL" id="MDN3567405.1"/>
    </source>
</evidence>
<dbReference type="Proteomes" id="UP001529369">
    <property type="component" value="Unassembled WGS sequence"/>
</dbReference>
<keyword evidence="3" id="KW-1003">Cell membrane</keyword>
<evidence type="ECO:0000256" key="2">
    <source>
        <dbReference type="ARBA" id="ARBA00006228"/>
    </source>
</evidence>
<keyword evidence="9" id="KW-1185">Reference proteome</keyword>
<feature type="transmembrane region" description="Helical" evidence="7">
    <location>
        <begin position="30"/>
        <end position="47"/>
    </location>
</feature>
<dbReference type="RefSeq" id="WP_290319434.1">
    <property type="nucleotide sequence ID" value="NZ_JAUFPN010000192.1"/>
</dbReference>
<accession>A0ABT8ACF2</accession>
<dbReference type="PANTHER" id="PTHR34584:SF1">
    <property type="entry name" value="NA(+)_H(+) ANTIPORTER SUBUNIT E1"/>
    <property type="match status" value="1"/>
</dbReference>
<dbReference type="InterPro" id="IPR002758">
    <property type="entry name" value="Cation_antiport_E"/>
</dbReference>
<keyword evidence="5 7" id="KW-1133">Transmembrane helix</keyword>
<feature type="transmembrane region" description="Helical" evidence="7">
    <location>
        <begin position="105"/>
        <end position="122"/>
    </location>
</feature>
<protein>
    <submittedName>
        <fullName evidence="8">Na+/H+ antiporter subunit E</fullName>
    </submittedName>
</protein>
<dbReference type="NCBIfam" id="NF006520">
    <property type="entry name" value="PRK08965.1-4"/>
    <property type="match status" value="1"/>
</dbReference>
<sequence length="161" mass="17921">MRVLLPHPLLSAGLLVMWLLMNQTLQPGPALVGALVALLGGWALALLRPGRSRLRRPGTILRLAGQVAVDVVRSNIGVAKVILLRRPDRRSGFIRVRLTLRDPQALAVLAVILTATPGTAWLEFDAGEGWLLLHVLDLIDEADWTRIIRDHYERPLLEIFR</sequence>
<dbReference type="PANTHER" id="PTHR34584">
    <property type="entry name" value="NA(+)/H(+) ANTIPORTER SUBUNIT E1"/>
    <property type="match status" value="1"/>
</dbReference>
<organism evidence="8 9">
    <name type="scientific">Paeniroseomonas aquatica</name>
    <dbReference type="NCBI Taxonomy" id="373043"/>
    <lineage>
        <taxon>Bacteria</taxon>
        <taxon>Pseudomonadati</taxon>
        <taxon>Pseudomonadota</taxon>
        <taxon>Alphaproteobacteria</taxon>
        <taxon>Acetobacterales</taxon>
        <taxon>Acetobacteraceae</taxon>
        <taxon>Paeniroseomonas</taxon>
    </lineage>
</organism>
<keyword evidence="4 7" id="KW-0812">Transmembrane</keyword>
<comment type="subcellular location">
    <subcellularLocation>
        <location evidence="1">Cell membrane</location>
        <topology evidence="1">Multi-pass membrane protein</topology>
    </subcellularLocation>
</comment>